<dbReference type="AlphaFoldDB" id="A0A1W1IH34"/>
<dbReference type="STRING" id="43064.SAMN04488086_11453"/>
<proteinExistence type="predicted"/>
<accession>A0A1W1IH34</accession>
<reference evidence="2" key="1">
    <citation type="submission" date="2016-04" db="EMBL/GenBank/DDBJ databases">
        <authorList>
            <person name="Strepis N."/>
        </authorList>
    </citation>
    <scope>NUCLEOTIDE SEQUENCE [LARGE SCALE GENOMIC DNA]</scope>
</reference>
<evidence type="ECO:0000313" key="1">
    <source>
        <dbReference type="EMBL" id="SLM52276.1"/>
    </source>
</evidence>
<gene>
    <name evidence="1" type="ORF">TPAS_1970</name>
</gene>
<organism evidence="1 2">
    <name type="scientific">Trichococcus pasteurii</name>
    <dbReference type="NCBI Taxonomy" id="43064"/>
    <lineage>
        <taxon>Bacteria</taxon>
        <taxon>Bacillati</taxon>
        <taxon>Bacillota</taxon>
        <taxon>Bacilli</taxon>
        <taxon>Lactobacillales</taxon>
        <taxon>Carnobacteriaceae</taxon>
        <taxon>Trichococcus</taxon>
    </lineage>
</organism>
<keyword evidence="2" id="KW-1185">Reference proteome</keyword>
<sequence length="49" mass="5711">MTDFNVHLSYFPEGELVKASDFYTATKFPDTSPRVREPKKAEVLDYLEK</sequence>
<name>A0A1W1IH34_9LACT</name>
<dbReference type="Proteomes" id="UP000195985">
    <property type="component" value="Unassembled WGS sequence"/>
</dbReference>
<dbReference type="EMBL" id="FWEY01000005">
    <property type="protein sequence ID" value="SLM52276.1"/>
    <property type="molecule type" value="Genomic_DNA"/>
</dbReference>
<protein>
    <submittedName>
        <fullName evidence="1">Uncharacterized protein</fullName>
    </submittedName>
</protein>
<evidence type="ECO:0000313" key="2">
    <source>
        <dbReference type="Proteomes" id="UP000195985"/>
    </source>
</evidence>